<dbReference type="InterPro" id="IPR003265">
    <property type="entry name" value="HhH-GPD_domain"/>
</dbReference>
<dbReference type="GO" id="GO:0140078">
    <property type="term" value="F:class I DNA-(apurinic or apyrimidinic site) endonuclease activity"/>
    <property type="evidence" value="ECO:0007669"/>
    <property type="project" value="UniProtKB-EC"/>
</dbReference>
<organism evidence="6 7">
    <name type="scientific">Asparagus officinalis</name>
    <name type="common">Garden asparagus</name>
    <dbReference type="NCBI Taxonomy" id="4686"/>
    <lineage>
        <taxon>Eukaryota</taxon>
        <taxon>Viridiplantae</taxon>
        <taxon>Streptophyta</taxon>
        <taxon>Embryophyta</taxon>
        <taxon>Tracheophyta</taxon>
        <taxon>Spermatophyta</taxon>
        <taxon>Magnoliopsida</taxon>
        <taxon>Liliopsida</taxon>
        <taxon>Asparagales</taxon>
        <taxon>Asparagaceae</taxon>
        <taxon>Asparagoideae</taxon>
        <taxon>Asparagus</taxon>
    </lineage>
</organism>
<protein>
    <recommendedName>
        <fullName evidence="2">DNA-(apurinic or apyrimidinic site) lyase</fullName>
        <ecNumber evidence="2">4.2.99.18</ecNumber>
    </recommendedName>
</protein>
<dbReference type="SUPFAM" id="SSF48150">
    <property type="entry name" value="DNA-glycosylase"/>
    <property type="match status" value="1"/>
</dbReference>
<dbReference type="PANTHER" id="PTHR10242:SF4">
    <property type="entry name" value="OS07G0657600 PROTEIN"/>
    <property type="match status" value="1"/>
</dbReference>
<evidence type="ECO:0000259" key="5">
    <source>
        <dbReference type="Pfam" id="PF00730"/>
    </source>
</evidence>
<gene>
    <name evidence="6" type="ORF">A4U43_C05F550</name>
</gene>
<evidence type="ECO:0000256" key="4">
    <source>
        <dbReference type="SAM" id="MobiDB-lite"/>
    </source>
</evidence>
<reference evidence="7" key="1">
    <citation type="journal article" date="2017" name="Nat. Commun.">
        <title>The asparagus genome sheds light on the origin and evolution of a young Y chromosome.</title>
        <authorList>
            <person name="Harkess A."/>
            <person name="Zhou J."/>
            <person name="Xu C."/>
            <person name="Bowers J.E."/>
            <person name="Van der Hulst R."/>
            <person name="Ayyampalayam S."/>
            <person name="Mercati F."/>
            <person name="Riccardi P."/>
            <person name="McKain M.R."/>
            <person name="Kakrana A."/>
            <person name="Tang H."/>
            <person name="Ray J."/>
            <person name="Groenendijk J."/>
            <person name="Arikit S."/>
            <person name="Mathioni S.M."/>
            <person name="Nakano M."/>
            <person name="Shan H."/>
            <person name="Telgmann-Rauber A."/>
            <person name="Kanno A."/>
            <person name="Yue Z."/>
            <person name="Chen H."/>
            <person name="Li W."/>
            <person name="Chen Y."/>
            <person name="Xu X."/>
            <person name="Zhang Y."/>
            <person name="Luo S."/>
            <person name="Chen H."/>
            <person name="Gao J."/>
            <person name="Mao Z."/>
            <person name="Pires J.C."/>
            <person name="Luo M."/>
            <person name="Kudrna D."/>
            <person name="Wing R.A."/>
            <person name="Meyers B.C."/>
            <person name="Yi K."/>
            <person name="Kong H."/>
            <person name="Lavrijsen P."/>
            <person name="Sunseri F."/>
            <person name="Falavigna A."/>
            <person name="Ye Y."/>
            <person name="Leebens-Mack J.H."/>
            <person name="Chen G."/>
        </authorList>
    </citation>
    <scope>NUCLEOTIDE SEQUENCE [LARGE SCALE GENOMIC DNA]</scope>
    <source>
        <strain evidence="7">cv. DH0086</strain>
    </source>
</reference>
<evidence type="ECO:0000256" key="3">
    <source>
        <dbReference type="ARBA" id="ARBA00044632"/>
    </source>
</evidence>
<dbReference type="Pfam" id="PF00730">
    <property type="entry name" value="HhH-GPD"/>
    <property type="match status" value="1"/>
</dbReference>
<dbReference type="OrthoDB" id="4951845at2759"/>
<keyword evidence="7" id="KW-1185">Reference proteome</keyword>
<evidence type="ECO:0000256" key="2">
    <source>
        <dbReference type="ARBA" id="ARBA00012720"/>
    </source>
</evidence>
<evidence type="ECO:0000313" key="7">
    <source>
        <dbReference type="Proteomes" id="UP000243459"/>
    </source>
</evidence>
<evidence type="ECO:0000256" key="1">
    <source>
        <dbReference type="ARBA" id="ARBA00010679"/>
    </source>
</evidence>
<dbReference type="GO" id="GO:0006285">
    <property type="term" value="P:base-excision repair, AP site formation"/>
    <property type="evidence" value="ECO:0007669"/>
    <property type="project" value="TreeGrafter"/>
</dbReference>
<dbReference type="Gramene" id="ONK67486">
    <property type="protein sequence ID" value="ONK67486"/>
    <property type="gene ID" value="A4U43_C05F550"/>
</dbReference>
<evidence type="ECO:0000313" key="6">
    <source>
        <dbReference type="EMBL" id="ONK67486.1"/>
    </source>
</evidence>
<proteinExistence type="inferred from homology"/>
<feature type="region of interest" description="Disordered" evidence="4">
    <location>
        <begin position="78"/>
        <end position="98"/>
    </location>
</feature>
<dbReference type="InterPro" id="IPR052054">
    <property type="entry name" value="Oxidative_DNA_repair_enzyme"/>
</dbReference>
<dbReference type="Proteomes" id="UP000243459">
    <property type="component" value="Chromosome 5"/>
</dbReference>
<sequence>MVRRMLRISEENDRVIREFHEACGPGAKEGGFGRVFRSPTLFEDMVKCILLCNCTWPRTLSMARALCELQLEMQSHSTSEVFHPQTPQPRELKRKRARGKKTVLTLEAKFTNNEAKSSEEANLVIKNDHQPEHPQGNEACESILSDTGDFSNIIGDFPTPEELANLDPQFLAKRCGVGYRARRIISLAKSIVDGTLRLRDLEQVCDGCVSSSYEELDKQLAGINGFGPFTRANVLMCMGFYEKIPADTETLRHLRMVHGRSCTMKSVQKDLEAVYGKYGRFQFLAYWSELWDYYETRFGNFSEMSACDYPLFTAANMRKKVSKRKHMN</sequence>
<comment type="catalytic activity">
    <reaction evidence="3">
        <text>2'-deoxyribonucleotide-(2'-deoxyribose 5'-phosphate)-2'-deoxyribonucleotide-DNA = a 3'-end 2'-deoxyribonucleotide-(2,3-dehydro-2,3-deoxyribose 5'-phosphate)-DNA + a 5'-end 5'-phospho-2'-deoxyribonucleoside-DNA + H(+)</text>
        <dbReference type="Rhea" id="RHEA:66592"/>
        <dbReference type="Rhea" id="RHEA-COMP:13180"/>
        <dbReference type="Rhea" id="RHEA-COMP:16897"/>
        <dbReference type="Rhea" id="RHEA-COMP:17067"/>
        <dbReference type="ChEBI" id="CHEBI:15378"/>
        <dbReference type="ChEBI" id="CHEBI:136412"/>
        <dbReference type="ChEBI" id="CHEBI:157695"/>
        <dbReference type="ChEBI" id="CHEBI:167181"/>
        <dbReference type="EC" id="4.2.99.18"/>
    </reaction>
</comment>
<dbReference type="EC" id="4.2.99.18" evidence="2"/>
<comment type="similarity">
    <text evidence="1">Belongs to the type-1 OGG1 family.</text>
</comment>
<feature type="domain" description="HhH-GPD" evidence="5">
    <location>
        <begin position="140"/>
        <end position="272"/>
    </location>
</feature>
<dbReference type="InterPro" id="IPR011257">
    <property type="entry name" value="DNA_glycosylase"/>
</dbReference>
<dbReference type="PANTHER" id="PTHR10242">
    <property type="entry name" value="8-OXOGUANINE DNA GLYCOSYLASE"/>
    <property type="match status" value="1"/>
</dbReference>
<dbReference type="OMA" id="IAHEEEC"/>
<dbReference type="GO" id="GO:0034039">
    <property type="term" value="F:8-oxo-7,8-dihydroguanine DNA N-glycosylase activity"/>
    <property type="evidence" value="ECO:0007669"/>
    <property type="project" value="TreeGrafter"/>
</dbReference>
<name>A0A5P1ENH6_ASPOF</name>
<dbReference type="EMBL" id="CM007385">
    <property type="protein sequence ID" value="ONK67486.1"/>
    <property type="molecule type" value="Genomic_DNA"/>
</dbReference>
<accession>A0A5P1ENH6</accession>
<dbReference type="Gene3D" id="1.10.340.30">
    <property type="entry name" value="Hypothetical protein, domain 2"/>
    <property type="match status" value="1"/>
</dbReference>
<dbReference type="GO" id="GO:0005634">
    <property type="term" value="C:nucleus"/>
    <property type="evidence" value="ECO:0007669"/>
    <property type="project" value="TreeGrafter"/>
</dbReference>
<dbReference type="AlphaFoldDB" id="A0A5P1ENH6"/>